<dbReference type="AlphaFoldDB" id="A0A9N7ZB21"/>
<comment type="caution">
    <text evidence="2">The sequence shown here is derived from an EMBL/GenBank/DDBJ whole genome shotgun (WGS) entry which is preliminary data.</text>
</comment>
<dbReference type="EMBL" id="CADEAL010004242">
    <property type="protein sequence ID" value="CAB1455174.1"/>
    <property type="molecule type" value="Genomic_DNA"/>
</dbReference>
<reference evidence="2" key="1">
    <citation type="submission" date="2020-03" db="EMBL/GenBank/DDBJ databases">
        <authorList>
            <person name="Weist P."/>
        </authorList>
    </citation>
    <scope>NUCLEOTIDE SEQUENCE</scope>
</reference>
<feature type="region of interest" description="Disordered" evidence="1">
    <location>
        <begin position="79"/>
        <end position="122"/>
    </location>
</feature>
<protein>
    <submittedName>
        <fullName evidence="2">Uncharacterized protein</fullName>
    </submittedName>
</protein>
<proteinExistence type="predicted"/>
<feature type="compositionally biased region" description="Basic and acidic residues" evidence="1">
    <location>
        <begin position="80"/>
        <end position="93"/>
    </location>
</feature>
<feature type="non-terminal residue" evidence="2">
    <location>
        <position position="122"/>
    </location>
</feature>
<dbReference type="Proteomes" id="UP001153269">
    <property type="component" value="Unassembled WGS sequence"/>
</dbReference>
<name>A0A9N7ZB21_PLEPL</name>
<evidence type="ECO:0000256" key="1">
    <source>
        <dbReference type="SAM" id="MobiDB-lite"/>
    </source>
</evidence>
<gene>
    <name evidence="2" type="ORF">PLEPLA_LOCUS42945</name>
</gene>
<sequence length="122" mass="13691">AVDDLWLMAPTKAWQDPLPTLLLPTGKLLLAVTRSRENGLTHDKAVTERQGAYPLKFSRGGGWSQSQLNMNKADLMSLDCGRKPEKTHSDTGRTCKRHTERPRPDLTETRTSLLRGHRATTQ</sequence>
<keyword evidence="3" id="KW-1185">Reference proteome</keyword>
<evidence type="ECO:0000313" key="2">
    <source>
        <dbReference type="EMBL" id="CAB1455174.1"/>
    </source>
</evidence>
<organism evidence="2 3">
    <name type="scientific">Pleuronectes platessa</name>
    <name type="common">European plaice</name>
    <dbReference type="NCBI Taxonomy" id="8262"/>
    <lineage>
        <taxon>Eukaryota</taxon>
        <taxon>Metazoa</taxon>
        <taxon>Chordata</taxon>
        <taxon>Craniata</taxon>
        <taxon>Vertebrata</taxon>
        <taxon>Euteleostomi</taxon>
        <taxon>Actinopterygii</taxon>
        <taxon>Neopterygii</taxon>
        <taxon>Teleostei</taxon>
        <taxon>Neoteleostei</taxon>
        <taxon>Acanthomorphata</taxon>
        <taxon>Carangaria</taxon>
        <taxon>Pleuronectiformes</taxon>
        <taxon>Pleuronectoidei</taxon>
        <taxon>Pleuronectidae</taxon>
        <taxon>Pleuronectes</taxon>
    </lineage>
</organism>
<evidence type="ECO:0000313" key="3">
    <source>
        <dbReference type="Proteomes" id="UP001153269"/>
    </source>
</evidence>
<accession>A0A9N7ZB21</accession>